<dbReference type="PRINTS" id="PR00344">
    <property type="entry name" value="BCTRLSENSOR"/>
</dbReference>
<dbReference type="InterPro" id="IPR000014">
    <property type="entry name" value="PAS"/>
</dbReference>
<evidence type="ECO:0000259" key="6">
    <source>
        <dbReference type="PROSITE" id="PS50109"/>
    </source>
</evidence>
<evidence type="ECO:0000313" key="9">
    <source>
        <dbReference type="EMBL" id="MCY0147026.1"/>
    </source>
</evidence>
<dbReference type="Pfam" id="PF02518">
    <property type="entry name" value="HATPase_c"/>
    <property type="match status" value="1"/>
</dbReference>
<gene>
    <name evidence="9" type="ORF">OEG84_04645</name>
</gene>
<feature type="domain" description="PAS" evidence="7">
    <location>
        <begin position="390"/>
        <end position="438"/>
    </location>
</feature>
<dbReference type="SMART" id="SM00388">
    <property type="entry name" value="HisKA"/>
    <property type="match status" value="1"/>
</dbReference>
<dbReference type="InterPro" id="IPR005467">
    <property type="entry name" value="His_kinase_dom"/>
</dbReference>
<dbReference type="CDD" id="cd00082">
    <property type="entry name" value="HisKA"/>
    <property type="match status" value="1"/>
</dbReference>
<keyword evidence="5" id="KW-0418">Kinase</keyword>
<dbReference type="PROSITE" id="PS50109">
    <property type="entry name" value="HIS_KIN"/>
    <property type="match status" value="1"/>
</dbReference>
<keyword evidence="10" id="KW-1185">Reference proteome</keyword>
<dbReference type="RefSeq" id="WP_267652649.1">
    <property type="nucleotide sequence ID" value="NZ_JAOVZR010000001.1"/>
</dbReference>
<comment type="catalytic activity">
    <reaction evidence="1">
        <text>ATP + protein L-histidine = ADP + protein N-phospho-L-histidine.</text>
        <dbReference type="EC" id="2.7.13.3"/>
    </reaction>
</comment>
<feature type="domain" description="Histidine kinase" evidence="6">
    <location>
        <begin position="532"/>
        <end position="747"/>
    </location>
</feature>
<dbReference type="EC" id="2.7.13.3" evidence="2"/>
<dbReference type="CDD" id="cd00130">
    <property type="entry name" value="PAS"/>
    <property type="match status" value="3"/>
</dbReference>
<dbReference type="SUPFAM" id="SSF47384">
    <property type="entry name" value="Homodimeric domain of signal transducing histidine kinase"/>
    <property type="match status" value="1"/>
</dbReference>
<dbReference type="NCBIfam" id="TIGR00229">
    <property type="entry name" value="sensory_box"/>
    <property type="match status" value="3"/>
</dbReference>
<dbReference type="SUPFAM" id="SSF55874">
    <property type="entry name" value="ATPase domain of HSP90 chaperone/DNA topoisomerase II/histidine kinase"/>
    <property type="match status" value="1"/>
</dbReference>
<evidence type="ECO:0000256" key="1">
    <source>
        <dbReference type="ARBA" id="ARBA00000085"/>
    </source>
</evidence>
<dbReference type="InterPro" id="IPR036890">
    <property type="entry name" value="HATPase_C_sf"/>
</dbReference>
<dbReference type="InterPro" id="IPR003594">
    <property type="entry name" value="HATPase_dom"/>
</dbReference>
<dbReference type="InterPro" id="IPR003661">
    <property type="entry name" value="HisK_dim/P_dom"/>
</dbReference>
<accession>A0ABT3Z5H5</accession>
<organism evidence="9 10">
    <name type="scientific">Hoeflea algicola</name>
    <dbReference type="NCBI Taxonomy" id="2983763"/>
    <lineage>
        <taxon>Bacteria</taxon>
        <taxon>Pseudomonadati</taxon>
        <taxon>Pseudomonadota</taxon>
        <taxon>Alphaproteobacteria</taxon>
        <taxon>Hyphomicrobiales</taxon>
        <taxon>Rhizobiaceae</taxon>
        <taxon>Hoeflea</taxon>
    </lineage>
</organism>
<dbReference type="Gene3D" id="1.10.287.130">
    <property type="match status" value="1"/>
</dbReference>
<dbReference type="Gene3D" id="3.30.450.20">
    <property type="entry name" value="PAS domain"/>
    <property type="match status" value="3"/>
</dbReference>
<keyword evidence="4" id="KW-0808">Transferase</keyword>
<evidence type="ECO:0000313" key="10">
    <source>
        <dbReference type="Proteomes" id="UP001073227"/>
    </source>
</evidence>
<feature type="domain" description="PAS" evidence="7">
    <location>
        <begin position="10"/>
        <end position="56"/>
    </location>
</feature>
<dbReference type="PROSITE" id="PS50113">
    <property type="entry name" value="PAC"/>
    <property type="match status" value="2"/>
</dbReference>
<dbReference type="InterPro" id="IPR035965">
    <property type="entry name" value="PAS-like_dom_sf"/>
</dbReference>
<evidence type="ECO:0000259" key="8">
    <source>
        <dbReference type="PROSITE" id="PS50113"/>
    </source>
</evidence>
<evidence type="ECO:0000256" key="3">
    <source>
        <dbReference type="ARBA" id="ARBA00022553"/>
    </source>
</evidence>
<dbReference type="Gene3D" id="3.30.565.10">
    <property type="entry name" value="Histidine kinase-like ATPase, C-terminal domain"/>
    <property type="match status" value="1"/>
</dbReference>
<dbReference type="PROSITE" id="PS50112">
    <property type="entry name" value="PAS"/>
    <property type="match status" value="2"/>
</dbReference>
<name>A0ABT3Z5H5_9HYPH</name>
<dbReference type="InterPro" id="IPR013656">
    <property type="entry name" value="PAS_4"/>
</dbReference>
<dbReference type="SMART" id="SM00091">
    <property type="entry name" value="PAS"/>
    <property type="match status" value="4"/>
</dbReference>
<keyword evidence="3" id="KW-0597">Phosphoprotein</keyword>
<evidence type="ECO:0000256" key="4">
    <source>
        <dbReference type="ARBA" id="ARBA00022679"/>
    </source>
</evidence>
<dbReference type="InterPro" id="IPR000700">
    <property type="entry name" value="PAS-assoc_C"/>
</dbReference>
<feature type="domain" description="PAC" evidence="8">
    <location>
        <begin position="84"/>
        <end position="136"/>
    </location>
</feature>
<dbReference type="InterPro" id="IPR052162">
    <property type="entry name" value="Sensor_kinase/Photoreceptor"/>
</dbReference>
<feature type="domain" description="PAC" evidence="8">
    <location>
        <begin position="463"/>
        <end position="514"/>
    </location>
</feature>
<evidence type="ECO:0000256" key="2">
    <source>
        <dbReference type="ARBA" id="ARBA00012438"/>
    </source>
</evidence>
<dbReference type="PANTHER" id="PTHR43304">
    <property type="entry name" value="PHYTOCHROME-LIKE PROTEIN CPH1"/>
    <property type="match status" value="1"/>
</dbReference>
<dbReference type="PANTHER" id="PTHR43304:SF1">
    <property type="entry name" value="PAC DOMAIN-CONTAINING PROTEIN"/>
    <property type="match status" value="1"/>
</dbReference>
<dbReference type="Pfam" id="PF08448">
    <property type="entry name" value="PAS_4"/>
    <property type="match status" value="1"/>
</dbReference>
<dbReference type="InterPro" id="IPR001610">
    <property type="entry name" value="PAC"/>
</dbReference>
<dbReference type="Pfam" id="PF12860">
    <property type="entry name" value="PAS_7"/>
    <property type="match status" value="1"/>
</dbReference>
<dbReference type="InterPro" id="IPR004358">
    <property type="entry name" value="Sig_transdc_His_kin-like_C"/>
</dbReference>
<dbReference type="SUPFAM" id="SSF55785">
    <property type="entry name" value="PYP-like sensor domain (PAS domain)"/>
    <property type="match status" value="4"/>
</dbReference>
<dbReference type="Pfam" id="PF13426">
    <property type="entry name" value="PAS_9"/>
    <property type="match status" value="2"/>
</dbReference>
<reference evidence="9" key="1">
    <citation type="submission" date="2022-10" db="EMBL/GenBank/DDBJ databases">
        <title>Hoeflea sp. G2-23, isolated from marine algae.</title>
        <authorList>
            <person name="Kristyanto S."/>
            <person name="Kim J.M."/>
            <person name="Jeon C.O."/>
        </authorList>
    </citation>
    <scope>NUCLEOTIDE SEQUENCE</scope>
    <source>
        <strain evidence="9">G2-23</strain>
    </source>
</reference>
<protein>
    <recommendedName>
        <fullName evidence="2">histidine kinase</fullName>
        <ecNumber evidence="2">2.7.13.3</ecNumber>
    </recommendedName>
</protein>
<dbReference type="InterPro" id="IPR036097">
    <property type="entry name" value="HisK_dim/P_sf"/>
</dbReference>
<dbReference type="Proteomes" id="UP001073227">
    <property type="component" value="Unassembled WGS sequence"/>
</dbReference>
<evidence type="ECO:0000259" key="7">
    <source>
        <dbReference type="PROSITE" id="PS50112"/>
    </source>
</evidence>
<dbReference type="SMART" id="SM00086">
    <property type="entry name" value="PAC"/>
    <property type="match status" value="3"/>
</dbReference>
<sequence length="748" mass="83574">MARNQLLFSPDDLLTALYETLPDPVLIGDRNRTIVAANAAAVTAFGYSEDELLGMSAEQIYASPDTLRDVGDAFYPLGKEAMRLHRQVDFRRRDGSIFPVDLTMNRIFGSDGEAVGVVALVRDLTDIMAAQVEQLQAEKTLKLALAAISEGFVIFDAEDRLFLCNDAYRDIYKLSAPALQPGQSLESILRYGLERGQYPDAGVTTQEHEAWLKARLEKHNKPSEPIIQRVSDDRWIQIDEQITPENFRVGLRTDISAVSRIKSEAERLGVILERVAQEVYVVSIKNGHFVSCNKSARENLQFSSEEMRGFTPAAINADLSEDELAELIAPLVSGASKLLTFDAKHRRKDGSTYMCRMRLERLDDVPEPVIMAFAEDISERLEFERALERKQLEFETLVQDLPDFITRSRPNTTLTYVNENYARFTGMNAEQLVGQRFVTFAPVEVRSELLSHLSKLTPEQPIRTMEQLMISHTGDRRWYLWSNLMIFKDGVPVELVSVGRDVTESRMAREQIAAQSRELAKRNDALGQFGGIVAHDLKAPLRHIRVFADLIAEDVGTGKTDDLADFSGHISDRVEALERMISSLFTYSQFAYQTVKPVRFKLSRAITEAWENLGADVLEAKARLIAETEVEVYADPDLLTQMLQNLFANSLKYTDGSTPPQVQVDVEVGEADVTIAVEDNGIGIASAHVDNIFGVFQRLHRDESQYPGAGIGLALCRSIADSHGGTIVLDPSCHTGARFIIRLPVAQT</sequence>
<comment type="caution">
    <text evidence="9">The sequence shown here is derived from an EMBL/GenBank/DDBJ whole genome shotgun (WGS) entry which is preliminary data.</text>
</comment>
<proteinExistence type="predicted"/>
<dbReference type="EMBL" id="JAOVZR010000001">
    <property type="protein sequence ID" value="MCY0147026.1"/>
    <property type="molecule type" value="Genomic_DNA"/>
</dbReference>
<evidence type="ECO:0000256" key="5">
    <source>
        <dbReference type="ARBA" id="ARBA00022777"/>
    </source>
</evidence>
<dbReference type="SMART" id="SM00387">
    <property type="entry name" value="HATPase_c"/>
    <property type="match status" value="1"/>
</dbReference>